<evidence type="ECO:0000256" key="3">
    <source>
        <dbReference type="SAM" id="Phobius"/>
    </source>
</evidence>
<dbReference type="CDD" id="cd01949">
    <property type="entry name" value="GGDEF"/>
    <property type="match status" value="1"/>
</dbReference>
<dbReference type="PANTHER" id="PTHR45138">
    <property type="entry name" value="REGULATORY COMPONENTS OF SENSORY TRANSDUCTION SYSTEM"/>
    <property type="match status" value="1"/>
</dbReference>
<dbReference type="Gene3D" id="3.30.450.40">
    <property type="match status" value="2"/>
</dbReference>
<keyword evidence="6" id="KW-1185">Reference proteome</keyword>
<dbReference type="InterPro" id="IPR029787">
    <property type="entry name" value="Nucleotide_cyclase"/>
</dbReference>
<dbReference type="Pfam" id="PF01590">
    <property type="entry name" value="GAF"/>
    <property type="match status" value="1"/>
</dbReference>
<organism evidence="5 6">
    <name type="scientific">Nannocystis exedens</name>
    <dbReference type="NCBI Taxonomy" id="54"/>
    <lineage>
        <taxon>Bacteria</taxon>
        <taxon>Pseudomonadati</taxon>
        <taxon>Myxococcota</taxon>
        <taxon>Polyangia</taxon>
        <taxon>Nannocystales</taxon>
        <taxon>Nannocystaceae</taxon>
        <taxon>Nannocystis</taxon>
    </lineage>
</organism>
<dbReference type="NCBIfam" id="TIGR00254">
    <property type="entry name" value="GGDEF"/>
    <property type="match status" value="1"/>
</dbReference>
<dbReference type="SUPFAM" id="SSF55073">
    <property type="entry name" value="Nucleotide cyclase"/>
    <property type="match status" value="1"/>
</dbReference>
<dbReference type="InterPro" id="IPR029016">
    <property type="entry name" value="GAF-like_dom_sf"/>
</dbReference>
<dbReference type="Pfam" id="PF13185">
    <property type="entry name" value="GAF_2"/>
    <property type="match status" value="1"/>
</dbReference>
<dbReference type="InterPro" id="IPR003018">
    <property type="entry name" value="GAF"/>
</dbReference>
<accession>A0A1I2AFT4</accession>
<comment type="catalytic activity">
    <reaction evidence="2">
        <text>2 GTP = 3',3'-c-di-GMP + 2 diphosphate</text>
        <dbReference type="Rhea" id="RHEA:24898"/>
        <dbReference type="ChEBI" id="CHEBI:33019"/>
        <dbReference type="ChEBI" id="CHEBI:37565"/>
        <dbReference type="ChEBI" id="CHEBI:58805"/>
        <dbReference type="EC" id="2.7.7.65"/>
    </reaction>
</comment>
<feature type="transmembrane region" description="Helical" evidence="3">
    <location>
        <begin position="84"/>
        <end position="101"/>
    </location>
</feature>
<evidence type="ECO:0000313" key="5">
    <source>
        <dbReference type="EMBL" id="SFE42567.1"/>
    </source>
</evidence>
<dbReference type="EC" id="2.7.7.65" evidence="1"/>
<dbReference type="FunFam" id="3.30.70.270:FF:000001">
    <property type="entry name" value="Diguanylate cyclase domain protein"/>
    <property type="match status" value="1"/>
</dbReference>
<dbReference type="GO" id="GO:0052621">
    <property type="term" value="F:diguanylate cyclase activity"/>
    <property type="evidence" value="ECO:0007669"/>
    <property type="project" value="UniProtKB-EC"/>
</dbReference>
<evidence type="ECO:0000256" key="2">
    <source>
        <dbReference type="ARBA" id="ARBA00034247"/>
    </source>
</evidence>
<dbReference type="STRING" id="54.SAMN02745121_04232"/>
<dbReference type="EMBL" id="FOMX01000013">
    <property type="protein sequence ID" value="SFE42567.1"/>
    <property type="molecule type" value="Genomic_DNA"/>
</dbReference>
<dbReference type="Proteomes" id="UP000199400">
    <property type="component" value="Unassembled WGS sequence"/>
</dbReference>
<dbReference type="RefSeq" id="WP_096327997.1">
    <property type="nucleotide sequence ID" value="NZ_FOMX01000013.1"/>
</dbReference>
<feature type="domain" description="GGDEF" evidence="4">
    <location>
        <begin position="581"/>
        <end position="714"/>
    </location>
</feature>
<dbReference type="SUPFAM" id="SSF55781">
    <property type="entry name" value="GAF domain-like"/>
    <property type="match status" value="2"/>
</dbReference>
<dbReference type="Pfam" id="PF00990">
    <property type="entry name" value="GGDEF"/>
    <property type="match status" value="1"/>
</dbReference>
<name>A0A1I2AFT4_9BACT</name>
<dbReference type="SMART" id="SM00065">
    <property type="entry name" value="GAF"/>
    <property type="match status" value="2"/>
</dbReference>
<gene>
    <name evidence="5" type="ORF">SAMN02745121_04232</name>
</gene>
<evidence type="ECO:0000259" key="4">
    <source>
        <dbReference type="PROSITE" id="PS50887"/>
    </source>
</evidence>
<keyword evidence="3" id="KW-0472">Membrane</keyword>
<dbReference type="SMART" id="SM00267">
    <property type="entry name" value="GGDEF"/>
    <property type="match status" value="1"/>
</dbReference>
<evidence type="ECO:0000313" key="6">
    <source>
        <dbReference type="Proteomes" id="UP000199400"/>
    </source>
</evidence>
<keyword evidence="3" id="KW-0812">Transmembrane</keyword>
<feature type="transmembrane region" description="Helical" evidence="3">
    <location>
        <begin position="47"/>
        <end position="64"/>
    </location>
</feature>
<feature type="transmembrane region" description="Helical" evidence="3">
    <location>
        <begin position="21"/>
        <end position="41"/>
    </location>
</feature>
<keyword evidence="3" id="KW-1133">Transmembrane helix</keyword>
<feature type="transmembrane region" description="Helical" evidence="3">
    <location>
        <begin position="151"/>
        <end position="173"/>
    </location>
</feature>
<dbReference type="Gene3D" id="3.30.70.270">
    <property type="match status" value="1"/>
</dbReference>
<dbReference type="InterPro" id="IPR043128">
    <property type="entry name" value="Rev_trsase/Diguanyl_cyclase"/>
</dbReference>
<dbReference type="OrthoDB" id="9759607at2"/>
<proteinExistence type="predicted"/>
<dbReference type="InterPro" id="IPR000160">
    <property type="entry name" value="GGDEF_dom"/>
</dbReference>
<dbReference type="InterPro" id="IPR050469">
    <property type="entry name" value="Diguanylate_Cyclase"/>
</dbReference>
<feature type="transmembrane region" description="Helical" evidence="3">
    <location>
        <begin position="121"/>
        <end position="139"/>
    </location>
</feature>
<dbReference type="PANTHER" id="PTHR45138:SF9">
    <property type="entry name" value="DIGUANYLATE CYCLASE DGCM-RELATED"/>
    <property type="match status" value="1"/>
</dbReference>
<dbReference type="AlphaFoldDB" id="A0A1I2AFT4"/>
<sequence length="716" mass="78089">MTTLARTLHGLRLRARERWSLLVLLATWLVLAVGAATPTAFDEGSPALAASLAVFAATLVRALARELRPNAATYSQAHELELGLLIITGTYLLIAVTGGLASPAHPLVYALASFLLLLHRARWIAGVWLASIALLEVAVGWSSGHDSGAKIAFHLSYIAFFAAGNLLILGALVRRLRGEHAQRLADELSHIRQEARDFRLVAAAAPRKSRDAEEAQLTQSAVHAIHEQVAFSLELIRGDLELHTCALLWMSEEELVLKRAASAATALVSAPELASPGVLAGLLRNPRTLVLKNMSEKHLPPYYGAPVAVTDLCAVPLVRGERLLGVLCADRIDAKPFTAAEQDKLAAAAQHVLRTVDHERAFITAMRSRYEHEQLYRASELLSGALGLEALYGKSFEAIRAIAPYDLAAISTYDEHAEAHRVLAVDVPGDRDPTHGDGWRSIAESLRDRVFEHGSGLVAMATKNRHFMPAADERVEPETVVFDVHTRLRPAQSVLVLPLLHGEKVLGTLTLAAARERQFPRATREILRVLSHQLSVGLQNARMYRAMEERATTDGLTGLTNHRAFQERLAQIHALAERTGRNFSLILTDIDHFKKVNDTYGHPIGDAVLKRVAAVFAGRARKVDIVARYGGEEFVLVLPDTDAEGAAIFANKLREEVAAQTMTSDQGPFAVTISMGVAEYPTDGHATAELIERADQALYHCKHNGRNCVTRASQLP</sequence>
<protein>
    <recommendedName>
        <fullName evidence="1">diguanylate cyclase</fullName>
        <ecNumber evidence="1">2.7.7.65</ecNumber>
    </recommendedName>
</protein>
<dbReference type="PROSITE" id="PS50887">
    <property type="entry name" value="GGDEF"/>
    <property type="match status" value="1"/>
</dbReference>
<reference evidence="6" key="1">
    <citation type="submission" date="2016-10" db="EMBL/GenBank/DDBJ databases">
        <authorList>
            <person name="Varghese N."/>
            <person name="Submissions S."/>
        </authorList>
    </citation>
    <scope>NUCLEOTIDE SEQUENCE [LARGE SCALE GENOMIC DNA]</scope>
    <source>
        <strain evidence="6">ATCC 25963</strain>
    </source>
</reference>
<evidence type="ECO:0000256" key="1">
    <source>
        <dbReference type="ARBA" id="ARBA00012528"/>
    </source>
</evidence>